<dbReference type="AlphaFoldDB" id="A0A0D5XQB8"/>
<feature type="domain" description="Helicase ATP-binding" evidence="6">
    <location>
        <begin position="144"/>
        <end position="316"/>
    </location>
</feature>
<dbReference type="PANTHER" id="PTHR45766:SF6">
    <property type="entry name" value="SWI_SNF-RELATED MATRIX-ASSOCIATED ACTIN-DEPENDENT REGULATOR OF CHROMATIN SUBFAMILY A-LIKE PROTEIN 1"/>
    <property type="match status" value="1"/>
</dbReference>
<dbReference type="EMBL" id="KJ817376">
    <property type="protein sequence ID" value="AKA21249.1"/>
    <property type="molecule type" value="Genomic_DNA"/>
</dbReference>
<keyword evidence="1" id="KW-0547">Nucleotide-binding</keyword>
<evidence type="ECO:0000256" key="1">
    <source>
        <dbReference type="ARBA" id="ARBA00022741"/>
    </source>
</evidence>
<feature type="domain" description="Helicase C-terminal" evidence="7">
    <location>
        <begin position="454"/>
        <end position="628"/>
    </location>
</feature>
<dbReference type="Pfam" id="PF00271">
    <property type="entry name" value="Helicase_C"/>
    <property type="match status" value="1"/>
</dbReference>
<dbReference type="GO" id="GO:0005524">
    <property type="term" value="F:ATP binding"/>
    <property type="evidence" value="ECO:0007669"/>
    <property type="project" value="UniProtKB-KW"/>
</dbReference>
<sequence length="987" mass="113659">MTAYEVTGCQAHKKRKRCFSFKGTLMINQQVNYAPGMRIVIRDAEWVIQKVDSSSDGGLLITCEGISELVRGREGRFLTSLENKIEILDPKNTLLVEDDSSGYSASKLYIESMLRQRVPTDEKVHLGHKAAMDPLPFQLDPIKMVLKQPRQRILIADAVGLGKTLEAGILVSELIRRGKGKRILVLAVKSMLTQFQKEFWSRFSIPLTRLDSTGIQQVRNRIPTNHNPFYYYDKAIISIDTLKQDVEYRHYLESAYWDIIVIDEAHNVAERGSHSQRSKLAKLLARRSDTLVMLSATPHDGKAESFASLMNMLDATAIANPSDYSYDDFKDKNLVVRRFKKDVKDQMVGEFPERHIDRVYAKASAQEEEVYRRLVEMSLRSLESGNKGTKLFKVTLEKALFSSPMACLSTVENRIKKLEQKLKNTSDVDYQEDINELEHLASALRNVDKASFSKYQQLLTTMQKDLQWKKSQTDDRLVIFTESIKTLEFLYQNLQQDFGLAVGAIAQLHGGMSDTDIMSVVEEFGKENSKLRLLVCSDVASEGINLHHLSHKMVHFDVPWSLMVFQQRNGRIDRYGQKHQPEIRYLLTQSDNPRISGDTRVLEVLINKDDQAQKNIGDSSEFTRAYSQEEEEAQIADQMMSDDISFDPADWIDNFYSQNSEQQEEDLFAGFANDVSNAQEGDDTAQAVSLFKDDIDYCEHALKYLNQQGQKLKYEVDNKGVVSLFAPKDLRQRFKFLPTEIQPKEENNHTLYLSNRLDVINQEIIRCRSEQTAWPKIQYLWPINPVSQWLGDKMMGAFGRHQAPVLRMPALFESYEDHFVLSGLFPNRKSHPVVNPWLVVSFEDGELTGIERFEDFIQRYPFHQQVLSNKGGERSHERQEALLSQAIDAVRPYLLQLRNEKEAELNQKLNQQMEKLDKLRDKQMKQLELDFGDSKQAEKIVNDKKAQRQREIEQIFDEYLRWIEDTMTTETSPYIQLVAVLTGSEGL</sequence>
<protein>
    <submittedName>
        <fullName evidence="8">Putative ATP-dependent helicase</fullName>
    </submittedName>
</protein>
<evidence type="ECO:0000256" key="3">
    <source>
        <dbReference type="ARBA" id="ARBA00022806"/>
    </source>
</evidence>
<dbReference type="Gene3D" id="3.40.50.10810">
    <property type="entry name" value="Tandem AAA-ATPase domain"/>
    <property type="match status" value="1"/>
</dbReference>
<name>A0A0D5XQB8_VIBCL</name>
<dbReference type="Pfam" id="PF00176">
    <property type="entry name" value="SNF2-rel_dom"/>
    <property type="match status" value="1"/>
</dbReference>
<dbReference type="InterPro" id="IPR014001">
    <property type="entry name" value="Helicase_ATP-bd"/>
</dbReference>
<dbReference type="InterPro" id="IPR001650">
    <property type="entry name" value="Helicase_C-like"/>
</dbReference>
<dbReference type="PANTHER" id="PTHR45766">
    <property type="entry name" value="DNA ANNEALING HELICASE AND ENDONUCLEASE ZRANB3 FAMILY MEMBER"/>
    <property type="match status" value="1"/>
</dbReference>
<dbReference type="SUPFAM" id="SSF52540">
    <property type="entry name" value="P-loop containing nucleoside triphosphate hydrolases"/>
    <property type="match status" value="2"/>
</dbReference>
<proteinExistence type="predicted"/>
<organism evidence="8">
    <name type="scientific">Vibrio cholerae O1</name>
    <dbReference type="NCBI Taxonomy" id="127906"/>
    <lineage>
        <taxon>Bacteria</taxon>
        <taxon>Pseudomonadati</taxon>
        <taxon>Pseudomonadota</taxon>
        <taxon>Gammaproteobacteria</taxon>
        <taxon>Vibrionales</taxon>
        <taxon>Vibrionaceae</taxon>
        <taxon>Vibrio</taxon>
    </lineage>
</organism>
<evidence type="ECO:0000256" key="2">
    <source>
        <dbReference type="ARBA" id="ARBA00022801"/>
    </source>
</evidence>
<feature type="coiled-coil region" evidence="5">
    <location>
        <begin position="894"/>
        <end position="926"/>
    </location>
</feature>
<evidence type="ECO:0000259" key="7">
    <source>
        <dbReference type="PROSITE" id="PS51194"/>
    </source>
</evidence>
<keyword evidence="5" id="KW-0175">Coiled coil</keyword>
<dbReference type="Gene3D" id="3.40.50.300">
    <property type="entry name" value="P-loop containing nucleotide triphosphate hydrolases"/>
    <property type="match status" value="1"/>
</dbReference>
<dbReference type="InterPro" id="IPR057342">
    <property type="entry name" value="DEXDc_RapA"/>
</dbReference>
<evidence type="ECO:0000259" key="6">
    <source>
        <dbReference type="PROSITE" id="PS51192"/>
    </source>
</evidence>
<keyword evidence="2" id="KW-0378">Hydrolase</keyword>
<dbReference type="CDD" id="cd18011">
    <property type="entry name" value="DEXDc_RapA"/>
    <property type="match status" value="1"/>
</dbReference>
<dbReference type="PROSITE" id="PS51192">
    <property type="entry name" value="HELICASE_ATP_BIND_1"/>
    <property type="match status" value="1"/>
</dbReference>
<dbReference type="InterPro" id="IPR038718">
    <property type="entry name" value="SNF2-like_sf"/>
</dbReference>
<evidence type="ECO:0000256" key="5">
    <source>
        <dbReference type="SAM" id="Coils"/>
    </source>
</evidence>
<accession>A0A0D5XQB8</accession>
<reference evidence="8" key="1">
    <citation type="submission" date="2014-05" db="EMBL/GenBank/DDBJ databases">
        <title>A SXT Element and IncC Mega-plasmid Coexisting in a Multidrug Resistant, Extended-Spectrum-beta-Lactamase-Producing Vibrio cholerae O1 El Tor Strain of China.</title>
        <authorList>
            <person name="Wang R."/>
            <person name="Li J."/>
            <person name="Kan B."/>
        </authorList>
    </citation>
    <scope>NUCLEOTIDE SEQUENCE</scope>
    <source>
        <strain evidence="8">ICDC-1307</strain>
    </source>
</reference>
<dbReference type="SMART" id="SM00490">
    <property type="entry name" value="HELICc"/>
    <property type="match status" value="1"/>
</dbReference>
<dbReference type="PROSITE" id="PS51194">
    <property type="entry name" value="HELICASE_CTER"/>
    <property type="match status" value="1"/>
</dbReference>
<dbReference type="GO" id="GO:0004386">
    <property type="term" value="F:helicase activity"/>
    <property type="evidence" value="ECO:0007669"/>
    <property type="project" value="UniProtKB-KW"/>
</dbReference>
<keyword evidence="4" id="KW-0067">ATP-binding</keyword>
<keyword evidence="3 8" id="KW-0347">Helicase</keyword>
<dbReference type="InterPro" id="IPR000330">
    <property type="entry name" value="SNF2_N"/>
</dbReference>
<dbReference type="GO" id="GO:0016787">
    <property type="term" value="F:hydrolase activity"/>
    <property type="evidence" value="ECO:0007669"/>
    <property type="project" value="UniProtKB-KW"/>
</dbReference>
<evidence type="ECO:0000256" key="4">
    <source>
        <dbReference type="ARBA" id="ARBA00022840"/>
    </source>
</evidence>
<evidence type="ECO:0000313" key="8">
    <source>
        <dbReference type="EMBL" id="AKA21249.1"/>
    </source>
</evidence>
<dbReference type="CDD" id="cd18793">
    <property type="entry name" value="SF2_C_SNF"/>
    <property type="match status" value="1"/>
</dbReference>
<dbReference type="InterPro" id="IPR049730">
    <property type="entry name" value="SNF2/RAD54-like_C"/>
</dbReference>
<dbReference type="InterPro" id="IPR027417">
    <property type="entry name" value="P-loop_NTPase"/>
</dbReference>
<dbReference type="SMART" id="SM00487">
    <property type="entry name" value="DEXDc"/>
    <property type="match status" value="1"/>
</dbReference>